<feature type="compositionally biased region" description="Gly residues" evidence="1">
    <location>
        <begin position="228"/>
        <end position="237"/>
    </location>
</feature>
<gene>
    <name evidence="2" type="ORF">BcabD6B2_35990</name>
</gene>
<accession>A0AAV4LVS2</accession>
<keyword evidence="2" id="KW-0969">Cilium</keyword>
<sequence>MGCPIQIPTPTTLKEVLELFDVMHKSFGGAKQGVKKALEQTRRYKDPAEFNDLTLALTNASELRARIVGYHKVKKYGKYNSLENSGNDETCGYIIISILKQLLPKLIETLEFLLKKVESIGKNHWGGQRCDGGSISFSYTIPGSGGGELRNWLIDKSYSGNYFCGGYERRELSSNTGDTLKAFLEKLVKRGQNSLGNLHASIKDIATYGIQVNSSPSPPSPDASPHGASGGSGGYGSYGLNYQPSESTASRERPSTPPPHPPTQTSPTLGGPYTHTDDNGDSGASRESYKSVSEPQSGATASTATIGGAVGATGLVGGGAAVYFLNVGGIRTLIAG</sequence>
<organism evidence="2 3">
    <name type="scientific">Babesia caballi</name>
    <dbReference type="NCBI Taxonomy" id="5871"/>
    <lineage>
        <taxon>Eukaryota</taxon>
        <taxon>Sar</taxon>
        <taxon>Alveolata</taxon>
        <taxon>Apicomplexa</taxon>
        <taxon>Aconoidasida</taxon>
        <taxon>Piroplasmida</taxon>
        <taxon>Babesiidae</taxon>
        <taxon>Babesia</taxon>
    </lineage>
</organism>
<dbReference type="EMBL" id="BPLF01000003">
    <property type="protein sequence ID" value="GIX64164.1"/>
    <property type="molecule type" value="Genomic_DNA"/>
</dbReference>
<feature type="region of interest" description="Disordered" evidence="1">
    <location>
        <begin position="211"/>
        <end position="302"/>
    </location>
</feature>
<reference evidence="2 3" key="1">
    <citation type="submission" date="2021-06" db="EMBL/GenBank/DDBJ databases">
        <title>Genome sequence of Babesia caballi.</title>
        <authorList>
            <person name="Yamagishi J."/>
            <person name="Kidaka T."/>
            <person name="Ochi A."/>
        </authorList>
    </citation>
    <scope>NUCLEOTIDE SEQUENCE [LARGE SCALE GENOMIC DNA]</scope>
    <source>
        <strain evidence="2">USDA-D6B2</strain>
    </source>
</reference>
<dbReference type="RefSeq" id="XP_067716233.1">
    <property type="nucleotide sequence ID" value="XM_067860132.1"/>
</dbReference>
<keyword evidence="2" id="KW-0282">Flagellum</keyword>
<proteinExistence type="predicted"/>
<name>A0AAV4LVS2_BABCB</name>
<dbReference type="Proteomes" id="UP001497744">
    <property type="component" value="Unassembled WGS sequence"/>
</dbReference>
<keyword evidence="3" id="KW-1185">Reference proteome</keyword>
<keyword evidence="2" id="KW-0966">Cell projection</keyword>
<feature type="compositionally biased region" description="Pro residues" evidence="1">
    <location>
        <begin position="255"/>
        <end position="264"/>
    </location>
</feature>
<evidence type="ECO:0000256" key="1">
    <source>
        <dbReference type="SAM" id="MobiDB-lite"/>
    </source>
</evidence>
<evidence type="ECO:0000313" key="3">
    <source>
        <dbReference type="Proteomes" id="UP001497744"/>
    </source>
</evidence>
<comment type="caution">
    <text evidence="2">The sequence shown here is derived from an EMBL/GenBank/DDBJ whole genome shotgun (WGS) entry which is preliminary data.</text>
</comment>
<dbReference type="AlphaFoldDB" id="A0AAV4LVS2"/>
<evidence type="ECO:0000313" key="2">
    <source>
        <dbReference type="EMBL" id="GIX64164.1"/>
    </source>
</evidence>
<dbReference type="GeneID" id="94195645"/>
<protein>
    <submittedName>
        <fullName evidence="2">Flagellar associated protein</fullName>
    </submittedName>
</protein>